<comment type="caution">
    <text evidence="2">The sequence shown here is derived from an EMBL/GenBank/DDBJ whole genome shotgun (WGS) entry which is preliminary data.</text>
</comment>
<organism evidence="2 3">
    <name type="scientific">Pleurodeles waltl</name>
    <name type="common">Iberian ribbed newt</name>
    <dbReference type="NCBI Taxonomy" id="8319"/>
    <lineage>
        <taxon>Eukaryota</taxon>
        <taxon>Metazoa</taxon>
        <taxon>Chordata</taxon>
        <taxon>Craniata</taxon>
        <taxon>Vertebrata</taxon>
        <taxon>Euteleostomi</taxon>
        <taxon>Amphibia</taxon>
        <taxon>Batrachia</taxon>
        <taxon>Caudata</taxon>
        <taxon>Salamandroidea</taxon>
        <taxon>Salamandridae</taxon>
        <taxon>Pleurodelinae</taxon>
        <taxon>Pleurodeles</taxon>
    </lineage>
</organism>
<feature type="compositionally biased region" description="Basic and acidic residues" evidence="1">
    <location>
        <begin position="32"/>
        <end position="58"/>
    </location>
</feature>
<feature type="region of interest" description="Disordered" evidence="1">
    <location>
        <begin position="23"/>
        <end position="71"/>
    </location>
</feature>
<feature type="compositionally biased region" description="Gly residues" evidence="1">
    <location>
        <begin position="62"/>
        <end position="71"/>
    </location>
</feature>
<gene>
    <name evidence="2" type="ORF">NDU88_005012</name>
</gene>
<evidence type="ECO:0000313" key="3">
    <source>
        <dbReference type="Proteomes" id="UP001066276"/>
    </source>
</evidence>
<evidence type="ECO:0000313" key="2">
    <source>
        <dbReference type="EMBL" id="KAJ1179778.1"/>
    </source>
</evidence>
<proteinExistence type="predicted"/>
<dbReference type="EMBL" id="JANPWB010000006">
    <property type="protein sequence ID" value="KAJ1179778.1"/>
    <property type="molecule type" value="Genomic_DNA"/>
</dbReference>
<dbReference type="AlphaFoldDB" id="A0AAV7TT50"/>
<accession>A0AAV7TT50</accession>
<reference evidence="2" key="1">
    <citation type="journal article" date="2022" name="bioRxiv">
        <title>Sequencing and chromosome-scale assembly of the giantPleurodeles waltlgenome.</title>
        <authorList>
            <person name="Brown T."/>
            <person name="Elewa A."/>
            <person name="Iarovenko S."/>
            <person name="Subramanian E."/>
            <person name="Araus A.J."/>
            <person name="Petzold A."/>
            <person name="Susuki M."/>
            <person name="Suzuki K.-i.T."/>
            <person name="Hayashi T."/>
            <person name="Toyoda A."/>
            <person name="Oliveira C."/>
            <person name="Osipova E."/>
            <person name="Leigh N.D."/>
            <person name="Simon A."/>
            <person name="Yun M.H."/>
        </authorList>
    </citation>
    <scope>NUCLEOTIDE SEQUENCE</scope>
    <source>
        <strain evidence="2">20211129_DDA</strain>
        <tissue evidence="2">Liver</tissue>
    </source>
</reference>
<evidence type="ECO:0000256" key="1">
    <source>
        <dbReference type="SAM" id="MobiDB-lite"/>
    </source>
</evidence>
<keyword evidence="3" id="KW-1185">Reference proteome</keyword>
<protein>
    <submittedName>
        <fullName evidence="2">Uncharacterized protein</fullName>
    </submittedName>
</protein>
<name>A0AAV7TT50_PLEWA</name>
<sequence>MCRPRRKCPGGTSWLAESVEEGAGCFPNAPCWEDKNSIGKKKEDRNARQAESSERETKSQPGDGGTGIQEE</sequence>
<dbReference type="Proteomes" id="UP001066276">
    <property type="component" value="Chromosome 3_2"/>
</dbReference>